<dbReference type="InterPro" id="IPR016181">
    <property type="entry name" value="Acyl_CoA_acyltransferase"/>
</dbReference>
<feature type="domain" description="N-acetyltransferase" evidence="1">
    <location>
        <begin position="13"/>
        <end position="176"/>
    </location>
</feature>
<protein>
    <submittedName>
        <fullName evidence="2">N-acetyltransferase</fullName>
    </submittedName>
</protein>
<dbReference type="RefSeq" id="WP_124907109.1">
    <property type="nucleotide sequence ID" value="NZ_RQJP01000002.1"/>
</dbReference>
<accession>A0A3P1CQF1</accession>
<dbReference type="PANTHER" id="PTHR43328">
    <property type="entry name" value="ACETYLTRANSFERASE-RELATED"/>
    <property type="match status" value="1"/>
</dbReference>
<gene>
    <name evidence="2" type="ORF">EHT87_13345</name>
</gene>
<sequence>MNTRTRINCGNGITLAELTLDDAGTLAQLANNRSLWLNLRDRMPQPYTLADAVWFIESALKGDLGLVFGIYEEEKFAGVAGVVLQTDIHRLSGEIGYWLGEPYWGRGIATAAIRQLVQYTFATTDLVRLFAGIFAYNKASMRVLEKNGFGLDAILKAAVYKDGKVVEEYLYSLVNDEKIAALSS</sequence>
<comment type="caution">
    <text evidence="2">The sequence shown here is derived from an EMBL/GenBank/DDBJ whole genome shotgun (WGS) entry which is preliminary data.</text>
</comment>
<dbReference type="GO" id="GO:0016747">
    <property type="term" value="F:acyltransferase activity, transferring groups other than amino-acyl groups"/>
    <property type="evidence" value="ECO:0007669"/>
    <property type="project" value="InterPro"/>
</dbReference>
<dbReference type="InterPro" id="IPR000182">
    <property type="entry name" value="GNAT_dom"/>
</dbReference>
<organism evidence="2 3">
    <name type="scientific">Larkinella knui</name>
    <dbReference type="NCBI Taxonomy" id="2025310"/>
    <lineage>
        <taxon>Bacteria</taxon>
        <taxon>Pseudomonadati</taxon>
        <taxon>Bacteroidota</taxon>
        <taxon>Cytophagia</taxon>
        <taxon>Cytophagales</taxon>
        <taxon>Spirosomataceae</taxon>
        <taxon>Larkinella</taxon>
    </lineage>
</organism>
<dbReference type="AlphaFoldDB" id="A0A3P1CQF1"/>
<dbReference type="PANTHER" id="PTHR43328:SF1">
    <property type="entry name" value="N-ACETYLTRANSFERASE DOMAIN-CONTAINING PROTEIN"/>
    <property type="match status" value="1"/>
</dbReference>
<dbReference type="PROSITE" id="PS51186">
    <property type="entry name" value="GNAT"/>
    <property type="match status" value="1"/>
</dbReference>
<name>A0A3P1CQF1_9BACT</name>
<dbReference type="SUPFAM" id="SSF55729">
    <property type="entry name" value="Acyl-CoA N-acyltransferases (Nat)"/>
    <property type="match status" value="1"/>
</dbReference>
<reference evidence="2 3" key="1">
    <citation type="submission" date="2018-11" db="EMBL/GenBank/DDBJ databases">
        <authorList>
            <person name="Zhou Z."/>
            <person name="Wang G."/>
        </authorList>
    </citation>
    <scope>NUCLEOTIDE SEQUENCE [LARGE SCALE GENOMIC DNA]</scope>
    <source>
        <strain evidence="2 3">KCTC42998</strain>
    </source>
</reference>
<dbReference type="Gene3D" id="3.40.630.30">
    <property type="match status" value="1"/>
</dbReference>
<keyword evidence="2" id="KW-0808">Transferase</keyword>
<keyword evidence="3" id="KW-1185">Reference proteome</keyword>
<dbReference type="EMBL" id="RQJP01000002">
    <property type="protein sequence ID" value="RRB15505.1"/>
    <property type="molecule type" value="Genomic_DNA"/>
</dbReference>
<dbReference type="Pfam" id="PF13302">
    <property type="entry name" value="Acetyltransf_3"/>
    <property type="match status" value="1"/>
</dbReference>
<evidence type="ECO:0000313" key="2">
    <source>
        <dbReference type="EMBL" id="RRB15505.1"/>
    </source>
</evidence>
<dbReference type="Proteomes" id="UP000274271">
    <property type="component" value="Unassembled WGS sequence"/>
</dbReference>
<evidence type="ECO:0000313" key="3">
    <source>
        <dbReference type="Proteomes" id="UP000274271"/>
    </source>
</evidence>
<evidence type="ECO:0000259" key="1">
    <source>
        <dbReference type="PROSITE" id="PS51186"/>
    </source>
</evidence>
<proteinExistence type="predicted"/>
<dbReference type="OrthoDB" id="9788916at2"/>